<evidence type="ECO:0000313" key="4">
    <source>
        <dbReference type="Proteomes" id="UP001596978"/>
    </source>
</evidence>
<feature type="transmembrane region" description="Helical" evidence="1">
    <location>
        <begin position="21"/>
        <end position="42"/>
    </location>
</feature>
<feature type="transmembrane region" description="Helical" evidence="1">
    <location>
        <begin position="134"/>
        <end position="158"/>
    </location>
</feature>
<evidence type="ECO:0000313" key="3">
    <source>
        <dbReference type="EMBL" id="MFD0862529.1"/>
    </source>
</evidence>
<feature type="transmembrane region" description="Helical" evidence="1">
    <location>
        <begin position="62"/>
        <end position="79"/>
    </location>
</feature>
<keyword evidence="1" id="KW-0812">Transmembrane</keyword>
<dbReference type="PROSITE" id="PS50930">
    <property type="entry name" value="HTH_LYTTR"/>
    <property type="match status" value="1"/>
</dbReference>
<dbReference type="Proteomes" id="UP001596978">
    <property type="component" value="Unassembled WGS sequence"/>
</dbReference>
<comment type="caution">
    <text evidence="3">The sequence shown here is derived from an EMBL/GenBank/DDBJ whole genome shotgun (WGS) entry which is preliminary data.</text>
</comment>
<dbReference type="PANTHER" id="PTHR37299:SF1">
    <property type="entry name" value="STAGE 0 SPORULATION PROTEIN A HOMOLOG"/>
    <property type="match status" value="1"/>
</dbReference>
<dbReference type="Pfam" id="PF04397">
    <property type="entry name" value="LytTR"/>
    <property type="match status" value="1"/>
</dbReference>
<reference evidence="4" key="1">
    <citation type="journal article" date="2019" name="Int. J. Syst. Evol. Microbiol.">
        <title>The Global Catalogue of Microorganisms (GCM) 10K type strain sequencing project: providing services to taxonomists for standard genome sequencing and annotation.</title>
        <authorList>
            <consortium name="The Broad Institute Genomics Platform"/>
            <consortium name="The Broad Institute Genome Sequencing Center for Infectious Disease"/>
            <person name="Wu L."/>
            <person name="Ma J."/>
        </authorList>
    </citation>
    <scope>NUCLEOTIDE SEQUENCE [LARGE SCALE GENOMIC DNA]</scope>
    <source>
        <strain evidence="4">CCUG 62952</strain>
    </source>
</reference>
<dbReference type="PANTHER" id="PTHR37299">
    <property type="entry name" value="TRANSCRIPTIONAL REGULATOR-RELATED"/>
    <property type="match status" value="1"/>
</dbReference>
<dbReference type="SMART" id="SM00850">
    <property type="entry name" value="LytTR"/>
    <property type="match status" value="1"/>
</dbReference>
<evidence type="ECO:0000256" key="1">
    <source>
        <dbReference type="SAM" id="Phobius"/>
    </source>
</evidence>
<organism evidence="3 4">
    <name type="scientific">Sungkyunkwania multivorans</name>
    <dbReference type="NCBI Taxonomy" id="1173618"/>
    <lineage>
        <taxon>Bacteria</taxon>
        <taxon>Pseudomonadati</taxon>
        <taxon>Bacteroidota</taxon>
        <taxon>Flavobacteriia</taxon>
        <taxon>Flavobacteriales</taxon>
        <taxon>Flavobacteriaceae</taxon>
        <taxon>Sungkyunkwania</taxon>
    </lineage>
</organism>
<proteinExistence type="predicted"/>
<evidence type="ECO:0000259" key="2">
    <source>
        <dbReference type="PROSITE" id="PS50930"/>
    </source>
</evidence>
<feature type="transmembrane region" description="Helical" evidence="1">
    <location>
        <begin position="100"/>
        <end position="122"/>
    </location>
</feature>
<keyword evidence="1" id="KW-1133">Transmembrane helix</keyword>
<dbReference type="InterPro" id="IPR007492">
    <property type="entry name" value="LytTR_DNA-bd_dom"/>
</dbReference>
<dbReference type="EMBL" id="JBHTJH010000008">
    <property type="protein sequence ID" value="MFD0862529.1"/>
    <property type="molecule type" value="Genomic_DNA"/>
</dbReference>
<protein>
    <submittedName>
        <fullName evidence="3">LytR/AlgR family response regulator transcription factor</fullName>
    </submittedName>
</protein>
<gene>
    <name evidence="3" type="ORF">ACFQ1M_09955</name>
</gene>
<name>A0ABW3CXL2_9FLAO</name>
<dbReference type="RefSeq" id="WP_386407695.1">
    <property type="nucleotide sequence ID" value="NZ_JBHTJH010000008.1"/>
</dbReference>
<keyword evidence="4" id="KW-1185">Reference proteome</keyword>
<keyword evidence="1" id="KW-0472">Membrane</keyword>
<dbReference type="Gene3D" id="2.40.50.1020">
    <property type="entry name" value="LytTr DNA-binding domain"/>
    <property type="match status" value="1"/>
</dbReference>
<dbReference type="InterPro" id="IPR046947">
    <property type="entry name" value="LytR-like"/>
</dbReference>
<feature type="domain" description="HTH LytTR-type" evidence="2">
    <location>
        <begin position="173"/>
        <end position="286"/>
    </location>
</feature>
<accession>A0ABW3CXL2</accession>
<sequence>MKKQNDRLKFSMRSTISSFKEYISFSNFWFRNGFIIIILSILSNHLFEPKNFPFNKDYKFPLLPIVVSIISGFVVILIARFNFKYFKKRYFTKAINVETLLRFLLSTLGYITVLYLFLYFGLNGLINGPEVYSIYHLLKGLSVTLLICALTIALLFSIDIYKLHKLSSKEGTLKVQQGGKITLVKYAEIAFIYSENKIVYIVKTDGTTISTDFTLNEVESKISELNFYRANRQTILHPRSIEQVRSIENGKLSVVLKPMISSEKPFQINISRYKKQEFMHWLKNKL</sequence>